<evidence type="ECO:0000313" key="3">
    <source>
        <dbReference type="EMBL" id="MDQ8207573.1"/>
    </source>
</evidence>
<feature type="transmembrane region" description="Helical" evidence="2">
    <location>
        <begin position="120"/>
        <end position="136"/>
    </location>
</feature>
<organism evidence="3 4">
    <name type="scientific">Thalassobacterium maritimum</name>
    <dbReference type="NCBI Taxonomy" id="3041265"/>
    <lineage>
        <taxon>Bacteria</taxon>
        <taxon>Pseudomonadati</taxon>
        <taxon>Verrucomicrobiota</taxon>
        <taxon>Opitutia</taxon>
        <taxon>Puniceicoccales</taxon>
        <taxon>Coraliomargaritaceae</taxon>
        <taxon>Thalassobacterium</taxon>
    </lineage>
</organism>
<evidence type="ECO:0000313" key="4">
    <source>
        <dbReference type="Proteomes" id="UP001225316"/>
    </source>
</evidence>
<gene>
    <name evidence="3" type="ORF">QEH52_08635</name>
</gene>
<feature type="transmembrane region" description="Helical" evidence="2">
    <location>
        <begin position="148"/>
        <end position="168"/>
    </location>
</feature>
<dbReference type="RefSeq" id="WP_308949757.1">
    <property type="nucleotide sequence ID" value="NZ_JARXHW010000016.1"/>
</dbReference>
<evidence type="ECO:0000256" key="1">
    <source>
        <dbReference type="SAM" id="MobiDB-lite"/>
    </source>
</evidence>
<keyword evidence="2" id="KW-1133">Transmembrane helix</keyword>
<evidence type="ECO:0000256" key="2">
    <source>
        <dbReference type="SAM" id="Phobius"/>
    </source>
</evidence>
<protein>
    <submittedName>
        <fullName evidence="3">Uncharacterized protein</fullName>
    </submittedName>
</protein>
<keyword evidence="2" id="KW-0472">Membrane</keyword>
<proteinExistence type="predicted"/>
<reference evidence="3 4" key="1">
    <citation type="submission" date="2023-04" db="EMBL/GenBank/DDBJ databases">
        <title>A novel bacteria isolated from coastal sediment.</title>
        <authorList>
            <person name="Liu X.-J."/>
            <person name="Du Z.-J."/>
        </authorList>
    </citation>
    <scope>NUCLEOTIDE SEQUENCE [LARGE SCALE GENOMIC DNA]</scope>
    <source>
        <strain evidence="3 4">SDUM461003</strain>
    </source>
</reference>
<keyword evidence="2" id="KW-0812">Transmembrane</keyword>
<dbReference type="EMBL" id="JARXHW010000016">
    <property type="protein sequence ID" value="MDQ8207573.1"/>
    <property type="molecule type" value="Genomic_DNA"/>
</dbReference>
<accession>A0ABU1AU20</accession>
<feature type="transmembrane region" description="Helical" evidence="2">
    <location>
        <begin position="88"/>
        <end position="108"/>
    </location>
</feature>
<feature type="compositionally biased region" description="Polar residues" evidence="1">
    <location>
        <begin position="15"/>
        <end position="27"/>
    </location>
</feature>
<dbReference type="Proteomes" id="UP001225316">
    <property type="component" value="Unassembled WGS sequence"/>
</dbReference>
<keyword evidence="4" id="KW-1185">Reference proteome</keyword>
<comment type="caution">
    <text evidence="3">The sequence shown here is derived from an EMBL/GenBank/DDBJ whole genome shotgun (WGS) entry which is preliminary data.</text>
</comment>
<sequence>MSRDPSSLPKYKLSNPRTDNTDSSAASLVTKKATAPASPKQPLQLRQSDARSAPKDSMLSTADMLEGAYGAETRTRQRKNIIEKLKNCGVALLVMCLFFAGTLAYAHLYKEWPPLKPLNWYLPFLLGSIFAAWLCLKSIHFVEKRDRSLAITGIVLTCCVVYWNTYVLEYAIQGESIRPSNALWVPKDVKDLAIITELNALRGVSKSEAAYTELSSQAYYNAFNALGRKHWRPLFKQFLSPSEIEQVNNVNVNDYMRIVVERMRAQRVTVWTQYKEQVQQASLGWQLQQALLKPYTWLLSYL</sequence>
<feature type="region of interest" description="Disordered" evidence="1">
    <location>
        <begin position="1"/>
        <end position="57"/>
    </location>
</feature>
<name>A0ABU1AU20_9BACT</name>